<sequence>LLMRRQYLMMIKLVEKRHIHENIIRIFQTYIKQHTKFKCMAKSLQTVTWLEVNCDNF</sequence>
<reference evidence="1" key="1">
    <citation type="submission" date="2014-12" db="EMBL/GenBank/DDBJ databases">
        <title>Insight into the proteome of Arion vulgaris.</title>
        <authorList>
            <person name="Aradska J."/>
            <person name="Bulat T."/>
            <person name="Smidak R."/>
            <person name="Sarate P."/>
            <person name="Gangsoo J."/>
            <person name="Sialana F."/>
            <person name="Bilban M."/>
            <person name="Lubec G."/>
        </authorList>
    </citation>
    <scope>NUCLEOTIDE SEQUENCE</scope>
    <source>
        <tissue evidence="1">Skin</tissue>
    </source>
</reference>
<organism evidence="1">
    <name type="scientific">Arion vulgaris</name>
    <dbReference type="NCBI Taxonomy" id="1028688"/>
    <lineage>
        <taxon>Eukaryota</taxon>
        <taxon>Metazoa</taxon>
        <taxon>Spiralia</taxon>
        <taxon>Lophotrochozoa</taxon>
        <taxon>Mollusca</taxon>
        <taxon>Gastropoda</taxon>
        <taxon>Heterobranchia</taxon>
        <taxon>Euthyneura</taxon>
        <taxon>Panpulmonata</taxon>
        <taxon>Eupulmonata</taxon>
        <taxon>Stylommatophora</taxon>
        <taxon>Helicina</taxon>
        <taxon>Arionoidea</taxon>
        <taxon>Arionidae</taxon>
        <taxon>Arion</taxon>
    </lineage>
</organism>
<dbReference type="EMBL" id="HACG01010839">
    <property type="protein sequence ID" value="CEK57704.1"/>
    <property type="molecule type" value="Transcribed_RNA"/>
</dbReference>
<evidence type="ECO:0000313" key="1">
    <source>
        <dbReference type="EMBL" id="CEK57704.1"/>
    </source>
</evidence>
<name>A0A0B6YN95_9EUPU</name>
<proteinExistence type="predicted"/>
<accession>A0A0B6YN95</accession>
<dbReference type="AlphaFoldDB" id="A0A0B6YN95"/>
<protein>
    <submittedName>
        <fullName evidence="1">Uncharacterized protein</fullName>
    </submittedName>
</protein>
<gene>
    <name evidence="1" type="primary">ORF30866</name>
</gene>
<feature type="non-terminal residue" evidence="1">
    <location>
        <position position="1"/>
    </location>
</feature>